<reference evidence="4 5" key="1">
    <citation type="submission" date="2020-08" db="EMBL/GenBank/DDBJ databases">
        <title>Draft genome sequencing of an Anaerocolumna strain isolated from anoxic soil subjected to BSD treatment.</title>
        <authorList>
            <person name="Uek A."/>
            <person name="Tonouchi A."/>
        </authorList>
    </citation>
    <scope>NUCLEOTIDE SEQUENCE [LARGE SCALE GENOMIC DNA]</scope>
    <source>
        <strain evidence="4 5">CTTW</strain>
    </source>
</reference>
<protein>
    <submittedName>
        <fullName evidence="4">TetR family transcriptional regulator</fullName>
    </submittedName>
</protein>
<reference evidence="4 5" key="2">
    <citation type="submission" date="2020-08" db="EMBL/GenBank/DDBJ databases">
        <authorList>
            <person name="Ueki A."/>
            <person name="Tonouchi A."/>
        </authorList>
    </citation>
    <scope>NUCLEOTIDE SEQUENCE [LARGE SCALE GENOMIC DNA]</scope>
    <source>
        <strain evidence="4 5">CTTW</strain>
    </source>
</reference>
<dbReference type="EMBL" id="AP023368">
    <property type="protein sequence ID" value="BCJ98525.1"/>
    <property type="molecule type" value="Genomic_DNA"/>
</dbReference>
<evidence type="ECO:0000313" key="4">
    <source>
        <dbReference type="EMBL" id="BCJ98525.1"/>
    </source>
</evidence>
<dbReference type="InterPro" id="IPR001647">
    <property type="entry name" value="HTH_TetR"/>
</dbReference>
<dbReference type="PANTHER" id="PTHR43479:SF7">
    <property type="entry name" value="TETR-FAMILY TRANSCRIPTIONAL REGULATOR"/>
    <property type="match status" value="1"/>
</dbReference>
<dbReference type="AlphaFoldDB" id="A0A7I8DNA4"/>
<proteinExistence type="predicted"/>
<evidence type="ECO:0000313" key="5">
    <source>
        <dbReference type="Proteomes" id="UP000515703"/>
    </source>
</evidence>
<evidence type="ECO:0000256" key="2">
    <source>
        <dbReference type="PROSITE-ProRule" id="PRU00335"/>
    </source>
</evidence>
<dbReference type="InterPro" id="IPR050624">
    <property type="entry name" value="HTH-type_Tx_Regulator"/>
</dbReference>
<dbReference type="PANTHER" id="PTHR43479">
    <property type="entry name" value="ACREF/ENVCD OPERON REPRESSOR-RELATED"/>
    <property type="match status" value="1"/>
</dbReference>
<dbReference type="GO" id="GO:0003677">
    <property type="term" value="F:DNA binding"/>
    <property type="evidence" value="ECO:0007669"/>
    <property type="project" value="UniProtKB-UniRule"/>
</dbReference>
<gene>
    <name evidence="4" type="ORF">bsdcttw_15660</name>
</gene>
<dbReference type="PROSITE" id="PS50977">
    <property type="entry name" value="HTH_TETR_2"/>
    <property type="match status" value="1"/>
</dbReference>
<dbReference type="SUPFAM" id="SSF46689">
    <property type="entry name" value="Homeodomain-like"/>
    <property type="match status" value="1"/>
</dbReference>
<dbReference type="InterPro" id="IPR009057">
    <property type="entry name" value="Homeodomain-like_sf"/>
</dbReference>
<evidence type="ECO:0000259" key="3">
    <source>
        <dbReference type="PROSITE" id="PS50977"/>
    </source>
</evidence>
<organism evidence="4 5">
    <name type="scientific">Anaerocolumna chitinilytica</name>
    <dbReference type="NCBI Taxonomy" id="1727145"/>
    <lineage>
        <taxon>Bacteria</taxon>
        <taxon>Bacillati</taxon>
        <taxon>Bacillota</taxon>
        <taxon>Clostridia</taxon>
        <taxon>Lachnospirales</taxon>
        <taxon>Lachnospiraceae</taxon>
        <taxon>Anaerocolumna</taxon>
    </lineage>
</organism>
<dbReference type="RefSeq" id="WP_185258847.1">
    <property type="nucleotide sequence ID" value="NZ_AP023368.1"/>
</dbReference>
<dbReference type="Proteomes" id="UP000515703">
    <property type="component" value="Chromosome"/>
</dbReference>
<dbReference type="InterPro" id="IPR039532">
    <property type="entry name" value="TetR_C_Firmicutes"/>
</dbReference>
<dbReference type="Gene3D" id="1.10.357.10">
    <property type="entry name" value="Tetracycline Repressor, domain 2"/>
    <property type="match status" value="1"/>
</dbReference>
<keyword evidence="1 2" id="KW-0238">DNA-binding</keyword>
<keyword evidence="5" id="KW-1185">Reference proteome</keyword>
<feature type="domain" description="HTH tetR-type" evidence="3">
    <location>
        <begin position="3"/>
        <end position="63"/>
    </location>
</feature>
<dbReference type="KEGG" id="acht:bsdcttw_15660"/>
<feature type="DNA-binding region" description="H-T-H motif" evidence="2">
    <location>
        <begin position="26"/>
        <end position="45"/>
    </location>
</feature>
<dbReference type="Pfam" id="PF14278">
    <property type="entry name" value="TetR_C_8"/>
    <property type="match status" value="1"/>
</dbReference>
<dbReference type="Pfam" id="PF00440">
    <property type="entry name" value="TetR_N"/>
    <property type="match status" value="1"/>
</dbReference>
<accession>A0A7I8DNA4</accession>
<name>A0A7I8DNA4_9FIRM</name>
<sequence length="184" mass="21763">MHNDTKEVLANALIDILQKRPIDKITVKDIVEECGLTRQTFYNYFYDIYELVEWIYLQATEKSLAENKDYDTWQQGFYQLLISISNSKVLVQNTYRSTNRDSLERYMYTVIYDQVLAVVERQANEMSVDQKHKNFIAHFYSLAFIALICEWIKDGMKEKPEDIVEQTAVLIKGDFEKALRKYAN</sequence>
<evidence type="ECO:0000256" key="1">
    <source>
        <dbReference type="ARBA" id="ARBA00023125"/>
    </source>
</evidence>